<protein>
    <recommendedName>
        <fullName evidence="3">DUF4262 domain-containing protein</fullName>
    </recommendedName>
</protein>
<dbReference type="EMBL" id="BANT01000016">
    <property type="protein sequence ID" value="GAC57124.1"/>
    <property type="molecule type" value="Genomic_DNA"/>
</dbReference>
<dbReference type="Proteomes" id="UP000053405">
    <property type="component" value="Unassembled WGS sequence"/>
</dbReference>
<accession>L7L885</accession>
<evidence type="ECO:0000313" key="2">
    <source>
        <dbReference type="Proteomes" id="UP000053405"/>
    </source>
</evidence>
<dbReference type="eggNOG" id="ENOG5032RKV">
    <property type="taxonomic scope" value="Bacteria"/>
</dbReference>
<organism evidence="1 2">
    <name type="scientific">Gordonia hirsuta DSM 44140 = NBRC 16056</name>
    <dbReference type="NCBI Taxonomy" id="1121927"/>
    <lineage>
        <taxon>Bacteria</taxon>
        <taxon>Bacillati</taxon>
        <taxon>Actinomycetota</taxon>
        <taxon>Actinomycetes</taxon>
        <taxon>Mycobacteriales</taxon>
        <taxon>Gordoniaceae</taxon>
        <taxon>Gordonia</taxon>
    </lineage>
</organism>
<evidence type="ECO:0000313" key="1">
    <source>
        <dbReference type="EMBL" id="GAC57124.1"/>
    </source>
</evidence>
<gene>
    <name evidence="1" type="ORF">GOHSU_16_00820</name>
</gene>
<proteinExistence type="predicted"/>
<dbReference type="AlphaFoldDB" id="L7L885"/>
<keyword evidence="2" id="KW-1185">Reference proteome</keyword>
<name>L7L885_9ACTN</name>
<dbReference type="STRING" id="1121927.GOHSU_16_00820"/>
<sequence length="158" mass="17426">MCEFDPRCEGSDGLVDNALAQISAGRWAVTGVYGDELNPAFAYTTGLTEFSRPELVIYGLDPAQACGILNRAAQRLIDDPYLFDAPRLTGIVRPPYALTSLPTMDTTEFTVTRLLYGPDFRAVQLIWPDSAGRFPWEYGYAYSRDAQPLMGIPHPDAA</sequence>
<dbReference type="Pfam" id="PF14081">
    <property type="entry name" value="DUF4262"/>
    <property type="match status" value="1"/>
</dbReference>
<evidence type="ECO:0008006" key="3">
    <source>
        <dbReference type="Google" id="ProtNLM"/>
    </source>
</evidence>
<dbReference type="InterPro" id="IPR025358">
    <property type="entry name" value="DUF4262"/>
</dbReference>
<comment type="caution">
    <text evidence="1">The sequence shown here is derived from an EMBL/GenBank/DDBJ whole genome shotgun (WGS) entry which is preliminary data.</text>
</comment>
<dbReference type="OrthoDB" id="511192at2"/>
<reference evidence="1 2" key="1">
    <citation type="submission" date="2012-12" db="EMBL/GenBank/DDBJ databases">
        <title>Whole genome shotgun sequence of Gordonia hirsuta NBRC 16056.</title>
        <authorList>
            <person name="Isaki-Nakamura S."/>
            <person name="Hosoyama A."/>
            <person name="Tsuchikane K."/>
            <person name="Katsumata H."/>
            <person name="Baba S."/>
            <person name="Yamazaki S."/>
            <person name="Fujita N."/>
        </authorList>
    </citation>
    <scope>NUCLEOTIDE SEQUENCE [LARGE SCALE GENOMIC DNA]</scope>
    <source>
        <strain evidence="1 2">NBRC 16056</strain>
    </source>
</reference>
<dbReference type="RefSeq" id="WP_005938654.1">
    <property type="nucleotide sequence ID" value="NZ_ATVK01000047.1"/>
</dbReference>